<dbReference type="Pfam" id="PF06886">
    <property type="entry name" value="TPX2"/>
    <property type="match status" value="1"/>
</dbReference>
<evidence type="ECO:0000256" key="7">
    <source>
        <dbReference type="SAM" id="MobiDB-lite"/>
    </source>
</evidence>
<evidence type="ECO:0000256" key="2">
    <source>
        <dbReference type="ARBA" id="ARBA00005885"/>
    </source>
</evidence>
<feature type="region of interest" description="Disordered" evidence="7">
    <location>
        <begin position="48"/>
        <end position="128"/>
    </location>
</feature>
<dbReference type="GO" id="GO:0005874">
    <property type="term" value="C:microtubule"/>
    <property type="evidence" value="ECO:0007669"/>
    <property type="project" value="UniProtKB-KW"/>
</dbReference>
<accession>A0A8T2SZ47</accession>
<evidence type="ECO:0000256" key="4">
    <source>
        <dbReference type="ARBA" id="ARBA00022701"/>
    </source>
</evidence>
<proteinExistence type="inferred from homology"/>
<keyword evidence="3" id="KW-0963">Cytoplasm</keyword>
<comment type="subcellular location">
    <subcellularLocation>
        <location evidence="1">Cytoplasm</location>
        <location evidence="1">Cytoskeleton</location>
    </subcellularLocation>
</comment>
<feature type="compositionally biased region" description="Polar residues" evidence="7">
    <location>
        <begin position="112"/>
        <end position="123"/>
    </location>
</feature>
<evidence type="ECO:0000259" key="8">
    <source>
        <dbReference type="Pfam" id="PF06886"/>
    </source>
</evidence>
<evidence type="ECO:0000256" key="6">
    <source>
        <dbReference type="SAM" id="Coils"/>
    </source>
</evidence>
<feature type="coiled-coil region" evidence="6">
    <location>
        <begin position="291"/>
        <end position="326"/>
    </location>
</feature>
<keyword evidence="4" id="KW-0493">Microtubule</keyword>
<dbReference type="Proteomes" id="UP000825935">
    <property type="component" value="Chromosome 17"/>
</dbReference>
<keyword evidence="6" id="KW-0175">Coiled coil</keyword>
<sequence>MDDSPPPDEHNVGLTGVRSELSQENTSDVEIKEVDSRSVIETCKQEDVGFDSTKTSERSQCDSINGSLKDSKPNHLKGNELKLVIQGGTKKSPKPDVRPRKVELPVNKKSGVLSSQPNVNSHAVKNKAVKSVPLTRSFTKESTGSMENRNLDGLSLADHAMRRSPSNNPSRSNCTVPQPFALATDKRASTGLHPVTSEIGKDTQVMKKTGPKSMKALHEDNTIHVEDKDGVHIEDKDATHETLDVHKVDDDDMRSLASATPRTAKARASTVNASTFSFKCDERAEKRKQFYTKLEEMHMAKEEERNQIQAKTKEEMEAEIRELRKSLTFKATPMPAFYKEGAPPKVELKKIPPTRAKSPKLGRRASVGISSESPREVEQCSSDSRQKTPGKQSVDGRKKVVRSLSTGGSEKLPKIRVSVSDDTRDYAQIGDLSEAHIQKDELKLRGPEDNGAQEAAVVSSMEIPNDGALEFQETSGGNVLSYPRVNGDGEKQPGNNEEGLEKNGACADITDSDSEHEIPVHQADAFGSELCQISQNGVMKEDALADKQPEKGSTMKAKLTVGNASTMDTIHSPQTAKHEVQANKSGRRERIKASTPTFRNKKVGVADSLVKHTVKGDHGLARVVPEVVASS</sequence>
<dbReference type="InterPro" id="IPR027329">
    <property type="entry name" value="TPX2_C"/>
</dbReference>
<feature type="compositionally biased region" description="Basic and acidic residues" evidence="7">
    <location>
        <begin position="93"/>
        <end position="103"/>
    </location>
</feature>
<feature type="domain" description="TPX2 C-terminal" evidence="8">
    <location>
        <begin position="276"/>
        <end position="351"/>
    </location>
</feature>
<dbReference type="AlphaFoldDB" id="A0A8T2SZ47"/>
<keyword evidence="5" id="KW-0206">Cytoskeleton</keyword>
<feature type="compositionally biased region" description="Polar residues" evidence="7">
    <location>
        <begin position="379"/>
        <end position="391"/>
    </location>
</feature>
<feature type="region of interest" description="Disordered" evidence="7">
    <location>
        <begin position="469"/>
        <end position="523"/>
    </location>
</feature>
<dbReference type="InterPro" id="IPR044806">
    <property type="entry name" value="WVD2/WDL1-4"/>
</dbReference>
<feature type="compositionally biased region" description="Polar residues" evidence="7">
    <location>
        <begin position="565"/>
        <end position="575"/>
    </location>
</feature>
<dbReference type="PANTHER" id="PTHR46372:SF2">
    <property type="entry name" value="PROTEIN WVD2-LIKE 3"/>
    <property type="match status" value="1"/>
</dbReference>
<evidence type="ECO:0000313" key="10">
    <source>
        <dbReference type="Proteomes" id="UP000825935"/>
    </source>
</evidence>
<feature type="region of interest" description="Disordered" evidence="7">
    <location>
        <begin position="1"/>
        <end position="33"/>
    </location>
</feature>
<dbReference type="GO" id="GO:0000226">
    <property type="term" value="P:microtubule cytoskeleton organization"/>
    <property type="evidence" value="ECO:0007669"/>
    <property type="project" value="InterPro"/>
</dbReference>
<organism evidence="9 10">
    <name type="scientific">Ceratopteris richardii</name>
    <name type="common">Triangle waterfern</name>
    <dbReference type="NCBI Taxonomy" id="49495"/>
    <lineage>
        <taxon>Eukaryota</taxon>
        <taxon>Viridiplantae</taxon>
        <taxon>Streptophyta</taxon>
        <taxon>Embryophyta</taxon>
        <taxon>Tracheophyta</taxon>
        <taxon>Polypodiopsida</taxon>
        <taxon>Polypodiidae</taxon>
        <taxon>Polypodiales</taxon>
        <taxon>Pteridineae</taxon>
        <taxon>Pteridaceae</taxon>
        <taxon>Parkerioideae</taxon>
        <taxon>Ceratopteris</taxon>
    </lineage>
</organism>
<evidence type="ECO:0000256" key="3">
    <source>
        <dbReference type="ARBA" id="ARBA00022490"/>
    </source>
</evidence>
<evidence type="ECO:0000256" key="1">
    <source>
        <dbReference type="ARBA" id="ARBA00004245"/>
    </source>
</evidence>
<feature type="region of interest" description="Disordered" evidence="7">
    <location>
        <begin position="348"/>
        <end position="424"/>
    </location>
</feature>
<dbReference type="OrthoDB" id="913690at2759"/>
<feature type="region of interest" description="Disordered" evidence="7">
    <location>
        <begin position="565"/>
        <end position="599"/>
    </location>
</feature>
<gene>
    <name evidence="9" type="ORF">KP509_17G067200</name>
</gene>
<comment type="similarity">
    <text evidence="2">Belongs to the TPX2 family.</text>
</comment>
<reference evidence="9" key="1">
    <citation type="submission" date="2021-08" db="EMBL/GenBank/DDBJ databases">
        <title>WGS assembly of Ceratopteris richardii.</title>
        <authorList>
            <person name="Marchant D.B."/>
            <person name="Chen G."/>
            <person name="Jenkins J."/>
            <person name="Shu S."/>
            <person name="Leebens-Mack J."/>
            <person name="Grimwood J."/>
            <person name="Schmutz J."/>
            <person name="Soltis P."/>
            <person name="Soltis D."/>
            <person name="Chen Z.-H."/>
        </authorList>
    </citation>
    <scope>NUCLEOTIDE SEQUENCE</scope>
    <source>
        <strain evidence="9">Whitten #5841</strain>
        <tissue evidence="9">Leaf</tissue>
    </source>
</reference>
<evidence type="ECO:0000256" key="5">
    <source>
        <dbReference type="ARBA" id="ARBA00023212"/>
    </source>
</evidence>
<dbReference type="GO" id="GO:0008017">
    <property type="term" value="F:microtubule binding"/>
    <property type="evidence" value="ECO:0007669"/>
    <property type="project" value="InterPro"/>
</dbReference>
<evidence type="ECO:0000313" key="9">
    <source>
        <dbReference type="EMBL" id="KAH7373655.1"/>
    </source>
</evidence>
<comment type="caution">
    <text evidence="9">The sequence shown here is derived from an EMBL/GenBank/DDBJ whole genome shotgun (WGS) entry which is preliminary data.</text>
</comment>
<protein>
    <recommendedName>
        <fullName evidence="8">TPX2 C-terminal domain-containing protein</fullName>
    </recommendedName>
</protein>
<keyword evidence="10" id="KW-1185">Reference proteome</keyword>
<name>A0A8T2SZ47_CERRI</name>
<dbReference type="EMBL" id="CM035422">
    <property type="protein sequence ID" value="KAH7373655.1"/>
    <property type="molecule type" value="Genomic_DNA"/>
</dbReference>
<feature type="compositionally biased region" description="Basic and acidic residues" evidence="7">
    <location>
        <begin position="69"/>
        <end position="80"/>
    </location>
</feature>
<feature type="compositionally biased region" description="Basic and acidic residues" evidence="7">
    <location>
        <begin position="576"/>
        <end position="592"/>
    </location>
</feature>
<dbReference type="PANTHER" id="PTHR46372">
    <property type="entry name" value="PROTEIN WVD2-LIKE 3"/>
    <property type="match status" value="1"/>
</dbReference>